<keyword evidence="5 12" id="KW-0808">Transferase</keyword>
<dbReference type="eggNOG" id="COG2205">
    <property type="taxonomic scope" value="Bacteria"/>
</dbReference>
<dbReference type="SUPFAM" id="SSF55785">
    <property type="entry name" value="PYP-like sensor domain (PAS domain)"/>
    <property type="match status" value="2"/>
</dbReference>
<evidence type="ECO:0000313" key="15">
    <source>
        <dbReference type="Proteomes" id="UP000236751"/>
    </source>
</evidence>
<dbReference type="EC" id="2.7.13.3" evidence="3"/>
<dbReference type="KEGG" id="nmu:Nmul_A1490"/>
<evidence type="ECO:0000313" key="12">
    <source>
        <dbReference type="EMBL" id="ABB74793.1"/>
    </source>
</evidence>
<name>Q2Y8X8_NITMU</name>
<organism evidence="12 14">
    <name type="scientific">Nitrosospira multiformis (strain ATCC 25196 / NCIMB 11849 / C 71)</name>
    <dbReference type="NCBI Taxonomy" id="323848"/>
    <lineage>
        <taxon>Bacteria</taxon>
        <taxon>Pseudomonadati</taxon>
        <taxon>Pseudomonadota</taxon>
        <taxon>Betaproteobacteria</taxon>
        <taxon>Nitrosomonadales</taxon>
        <taxon>Nitrosomonadaceae</taxon>
        <taxon>Nitrosospira</taxon>
    </lineage>
</organism>
<reference evidence="12" key="1">
    <citation type="submission" date="2005-08" db="EMBL/GenBank/DDBJ databases">
        <title>Complete sequence of Chromosome 1 of Nitrosospira multiformis ATCC 25196.</title>
        <authorList>
            <consortium name="US DOE Joint Genome Institute"/>
            <person name="Copeland A."/>
            <person name="Lucas S."/>
            <person name="Lapidus A."/>
            <person name="Barry K."/>
            <person name="Detter J.C."/>
            <person name="Glavina T."/>
            <person name="Hammon N."/>
            <person name="Israni S."/>
            <person name="Pitluck S."/>
            <person name="Chain P."/>
            <person name="Malfatti S."/>
            <person name="Shin M."/>
            <person name="Vergez L."/>
            <person name="Schmutz J."/>
            <person name="Larimer F."/>
            <person name="Land M."/>
            <person name="Hauser L."/>
            <person name="Kyrpides N."/>
            <person name="Lykidis A."/>
            <person name="Richardson P."/>
        </authorList>
    </citation>
    <scope>NUCLEOTIDE SEQUENCE</scope>
    <source>
        <strain evidence="12">ATCC 25196</strain>
    </source>
</reference>
<dbReference type="SUPFAM" id="SSF55874">
    <property type="entry name" value="ATPase domain of HSP90 chaperone/DNA topoisomerase II/histidine kinase"/>
    <property type="match status" value="1"/>
</dbReference>
<evidence type="ECO:0000259" key="11">
    <source>
        <dbReference type="PROSITE" id="PS50113"/>
    </source>
</evidence>
<comment type="catalytic activity">
    <reaction evidence="1">
        <text>ATP + protein L-histidine = ADP + protein N-phospho-L-histidine.</text>
        <dbReference type="EC" id="2.7.13.3"/>
    </reaction>
</comment>
<evidence type="ECO:0000259" key="10">
    <source>
        <dbReference type="PROSITE" id="PS50112"/>
    </source>
</evidence>
<dbReference type="InterPro" id="IPR011006">
    <property type="entry name" value="CheY-like_superfamily"/>
</dbReference>
<dbReference type="PROSITE" id="PS50110">
    <property type="entry name" value="RESPONSE_REGULATORY"/>
    <property type="match status" value="1"/>
</dbReference>
<dbReference type="PANTHER" id="PTHR43547:SF2">
    <property type="entry name" value="HYBRID SIGNAL TRANSDUCTION HISTIDINE KINASE C"/>
    <property type="match status" value="1"/>
</dbReference>
<dbReference type="Pfam" id="PF02518">
    <property type="entry name" value="HATPase_c"/>
    <property type="match status" value="1"/>
</dbReference>
<dbReference type="eggNOG" id="COG0784">
    <property type="taxonomic scope" value="Bacteria"/>
</dbReference>
<dbReference type="FunFam" id="3.30.565.10:FF:000006">
    <property type="entry name" value="Sensor histidine kinase WalK"/>
    <property type="match status" value="1"/>
</dbReference>
<comment type="subcellular location">
    <subcellularLocation>
        <location evidence="2">Cell inner membrane</location>
        <topology evidence="2">Multi-pass membrane protein</topology>
    </subcellularLocation>
</comment>
<dbReference type="CDD" id="cd00130">
    <property type="entry name" value="PAS"/>
    <property type="match status" value="2"/>
</dbReference>
<dbReference type="InterPro" id="IPR001789">
    <property type="entry name" value="Sig_transdc_resp-reg_receiver"/>
</dbReference>
<keyword evidence="6 12" id="KW-0418">Kinase</keyword>
<dbReference type="CDD" id="cd17580">
    <property type="entry name" value="REC_2_DhkD-like"/>
    <property type="match status" value="1"/>
</dbReference>
<dbReference type="CDD" id="cd00082">
    <property type="entry name" value="HisKA"/>
    <property type="match status" value="1"/>
</dbReference>
<dbReference type="InterPro" id="IPR000014">
    <property type="entry name" value="PAS"/>
</dbReference>
<feature type="domain" description="PAC" evidence="11">
    <location>
        <begin position="419"/>
        <end position="471"/>
    </location>
</feature>
<dbReference type="Pfam" id="PF08448">
    <property type="entry name" value="PAS_4"/>
    <property type="match status" value="1"/>
</dbReference>
<dbReference type="PROSITE" id="PS50113">
    <property type="entry name" value="PAC"/>
    <property type="match status" value="1"/>
</dbReference>
<dbReference type="Pfam" id="PF00072">
    <property type="entry name" value="Response_reg"/>
    <property type="match status" value="1"/>
</dbReference>
<evidence type="ECO:0000256" key="5">
    <source>
        <dbReference type="ARBA" id="ARBA00022679"/>
    </source>
</evidence>
<dbReference type="InterPro" id="IPR036097">
    <property type="entry name" value="HisK_dim/P_sf"/>
</dbReference>
<dbReference type="PROSITE" id="PS50112">
    <property type="entry name" value="PAS"/>
    <property type="match status" value="2"/>
</dbReference>
<evidence type="ECO:0000256" key="6">
    <source>
        <dbReference type="ARBA" id="ARBA00022777"/>
    </source>
</evidence>
<dbReference type="Pfam" id="PF13426">
    <property type="entry name" value="PAS_9"/>
    <property type="match status" value="1"/>
</dbReference>
<dbReference type="FunFam" id="3.30.450.20:FF:000099">
    <property type="entry name" value="Sensory box sensor histidine kinase"/>
    <property type="match status" value="1"/>
</dbReference>
<dbReference type="InterPro" id="IPR003661">
    <property type="entry name" value="HisK_dim/P_dom"/>
</dbReference>
<dbReference type="InterPro" id="IPR004358">
    <property type="entry name" value="Sig_transdc_His_kin-like_C"/>
</dbReference>
<dbReference type="Gene3D" id="3.30.450.20">
    <property type="entry name" value="PAS domain"/>
    <property type="match status" value="3"/>
</dbReference>
<dbReference type="SMART" id="SM00387">
    <property type="entry name" value="HATPase_c"/>
    <property type="match status" value="1"/>
</dbReference>
<gene>
    <name evidence="12" type="ordered locus">Nmul_A1490</name>
    <name evidence="13" type="ORF">SAMN05216403_1479</name>
</gene>
<dbReference type="SUPFAM" id="SSF52172">
    <property type="entry name" value="CheY-like"/>
    <property type="match status" value="1"/>
</dbReference>
<dbReference type="HOGENOM" id="CLU_000445_114_51_4"/>
<dbReference type="STRING" id="323848.Nmul_A1490"/>
<dbReference type="InterPro" id="IPR005467">
    <property type="entry name" value="His_kinase_dom"/>
</dbReference>
<dbReference type="PROSITE" id="PS50109">
    <property type="entry name" value="HIS_KIN"/>
    <property type="match status" value="1"/>
</dbReference>
<dbReference type="SMART" id="SM00091">
    <property type="entry name" value="PAS"/>
    <property type="match status" value="3"/>
</dbReference>
<feature type="domain" description="PAS" evidence="10">
    <location>
        <begin position="223"/>
        <end position="264"/>
    </location>
</feature>
<evidence type="ECO:0000313" key="14">
    <source>
        <dbReference type="Proteomes" id="UP000002718"/>
    </source>
</evidence>
<dbReference type="InterPro" id="IPR001610">
    <property type="entry name" value="PAC"/>
</dbReference>
<dbReference type="Gene3D" id="3.30.565.10">
    <property type="entry name" value="Histidine kinase-like ATPase, C-terminal domain"/>
    <property type="match status" value="1"/>
</dbReference>
<accession>Q2Y8X8</accession>
<dbReference type="EMBL" id="CP000103">
    <property type="protein sequence ID" value="ABB74793.1"/>
    <property type="molecule type" value="Genomic_DNA"/>
</dbReference>
<dbReference type="SUPFAM" id="SSF47384">
    <property type="entry name" value="Homodimeric domain of signal transducing histidine kinase"/>
    <property type="match status" value="1"/>
</dbReference>
<dbReference type="SMART" id="SM00086">
    <property type="entry name" value="PAC"/>
    <property type="match status" value="2"/>
</dbReference>
<dbReference type="Gene3D" id="1.10.287.130">
    <property type="match status" value="1"/>
</dbReference>
<dbReference type="Pfam" id="PF00512">
    <property type="entry name" value="HisKA"/>
    <property type="match status" value="1"/>
</dbReference>
<dbReference type="Proteomes" id="UP000236751">
    <property type="component" value="Unassembled WGS sequence"/>
</dbReference>
<feature type="domain" description="Histidine kinase" evidence="8">
    <location>
        <begin position="482"/>
        <end position="699"/>
    </location>
</feature>
<feature type="domain" description="PAS" evidence="10">
    <location>
        <begin position="346"/>
        <end position="416"/>
    </location>
</feature>
<sequence length="835" mass="93213">MLGFEQGSPQCVISILCQKEEGMNERETTSCAELPGWLQGSEMGALIFTHDWIDSSLGPISAWSPALRFAVNMILLMPSAVLLLWGPKLIQIYNDGYRNLMGAKHPDGLGQPVSECWPEVWHFLAPICEGVMERRQSFSFDDQPLVINRTGSPEEAFFKLTYSPVPDIKDSFSREVSPDAKQTGVSGVLVTVTETTELVRARAHEAKKIRFKEALAEQALRESEQRFCQALEIETVGIIFFDSENRITEANDAFLEMSGFSRDDERAGALRCDELIPPEWRMSTSRAAEELKAMGRVAPHEKELFRKDGSRWWALIAMKQLLGNEAVAYVVDITERKRVEHSLRESEARFRALAEASPALIWQVDPQGNAVYLNQRYQYMFGKSLEELMPTGWRELLHPDDAPAYVAAFERALHDRAHLRQRVRARTAEGEWRWLKSYALPWFTVRDEYAGHVGISIDITEAVAAETALLEADRRKDEFLATLAHELRNPLAPIASALTLIAGPDGAAEIPRLLPVINRQVNYMVRLVDDLLEISRITSGKVELRQKPTDLAIVLRNAAEASMEQIREKELELSISITDTPLIVYGDTVRLEQIFANLLNNAVRYTGRGGKIWLTARQEDHKAVVSVKDNGIGILPGMLPRLFDMFAQERRSGMGTQEGLGIGLNLVDRLVQMHGGSVEASSEGKDKGSEFTVRLPLSEITTSGKSGQSEKVAFAPQELRVLVVDDNQDAAEVLCMLLQSMGVDVKAVDSGPAALATLPHYLPDVVLMDIGMPGMDGNEVARRIRVQPQFNNIKLIALTGWGQEKDRQLSHESGFDHHLTKPVNFKVLTELIASI</sequence>
<evidence type="ECO:0000256" key="3">
    <source>
        <dbReference type="ARBA" id="ARBA00012438"/>
    </source>
</evidence>
<dbReference type="AlphaFoldDB" id="Q2Y8X8"/>
<reference evidence="12 14" key="3">
    <citation type="journal article" date="2008" name="Appl. Environ. Microbiol.">
        <title>Complete genome sequence of Nitrosospira multiformis, an ammonia-oxidizing bacterium from the soil environment.</title>
        <authorList>
            <person name="Norton J.M."/>
            <person name="Klotz M.G."/>
            <person name="Stein L.Y."/>
            <person name="Arp D.J."/>
            <person name="Bottomley P.J."/>
            <person name="Chain P.S."/>
            <person name="Hauser L.J."/>
            <person name="Land M.L."/>
            <person name="Larimer F.W."/>
            <person name="Shin M.W."/>
            <person name="Starkenburg S.R."/>
        </authorList>
    </citation>
    <scope>NUCLEOTIDE SEQUENCE [LARGE SCALE GENOMIC DNA]</scope>
    <source>
        <strain evidence="12">ATCC 25196</strain>
        <strain evidence="14">ATCC 25196 / NCIMB 11849 / C 71</strain>
    </source>
</reference>
<proteinExistence type="predicted"/>
<reference evidence="14" key="2">
    <citation type="submission" date="2005-08" db="EMBL/GenBank/DDBJ databases">
        <title>Complete sequence of chromosome 1 of Nitrosospira multiformis ATCC 25196.</title>
        <authorList>
            <person name="Copeland A."/>
            <person name="Lucas S."/>
            <person name="Lapidus A."/>
            <person name="Barry K."/>
            <person name="Detter J.C."/>
            <person name="Glavina T."/>
            <person name="Hammon N."/>
            <person name="Israni S."/>
            <person name="Pitluck S."/>
            <person name="Chain P."/>
            <person name="Malfatti S."/>
            <person name="Shin M."/>
            <person name="Vergez L."/>
            <person name="Schmutz J."/>
            <person name="Larimer F."/>
            <person name="Land M."/>
            <person name="Hauser L."/>
            <person name="Kyrpides N."/>
            <person name="Lykidis A."/>
            <person name="Richardson P."/>
        </authorList>
    </citation>
    <scope>NUCLEOTIDE SEQUENCE [LARGE SCALE GENOMIC DNA]</scope>
    <source>
        <strain evidence="14">ATCC 25196 / NCIMB 11849 / C 71</strain>
    </source>
</reference>
<evidence type="ECO:0000259" key="8">
    <source>
        <dbReference type="PROSITE" id="PS50109"/>
    </source>
</evidence>
<dbReference type="NCBIfam" id="TIGR00229">
    <property type="entry name" value="sensory_box"/>
    <property type="match status" value="2"/>
</dbReference>
<dbReference type="Proteomes" id="UP000002718">
    <property type="component" value="Chromosome"/>
</dbReference>
<keyword evidence="4 7" id="KW-0597">Phosphoprotein</keyword>
<evidence type="ECO:0000256" key="1">
    <source>
        <dbReference type="ARBA" id="ARBA00000085"/>
    </source>
</evidence>
<evidence type="ECO:0000313" key="13">
    <source>
        <dbReference type="EMBL" id="SEG19454.1"/>
    </source>
</evidence>
<evidence type="ECO:0000259" key="9">
    <source>
        <dbReference type="PROSITE" id="PS50110"/>
    </source>
</evidence>
<dbReference type="GO" id="GO:0000155">
    <property type="term" value="F:phosphorelay sensor kinase activity"/>
    <property type="evidence" value="ECO:0007669"/>
    <property type="project" value="InterPro"/>
</dbReference>
<dbReference type="SMART" id="SM00448">
    <property type="entry name" value="REC"/>
    <property type="match status" value="1"/>
</dbReference>
<dbReference type="eggNOG" id="COG2202">
    <property type="taxonomic scope" value="Bacteria"/>
</dbReference>
<keyword evidence="14" id="KW-1185">Reference proteome</keyword>
<dbReference type="PANTHER" id="PTHR43547">
    <property type="entry name" value="TWO-COMPONENT HISTIDINE KINASE"/>
    <property type="match status" value="1"/>
</dbReference>
<evidence type="ECO:0000256" key="7">
    <source>
        <dbReference type="PROSITE-ProRule" id="PRU00169"/>
    </source>
</evidence>
<dbReference type="SMART" id="SM00388">
    <property type="entry name" value="HisKA"/>
    <property type="match status" value="1"/>
</dbReference>
<reference evidence="13 15" key="4">
    <citation type="submission" date="2016-10" db="EMBL/GenBank/DDBJ databases">
        <authorList>
            <person name="de Groot N.N."/>
        </authorList>
    </citation>
    <scope>NUCLEOTIDE SEQUENCE [LARGE SCALE GENOMIC DNA]</scope>
    <source>
        <strain evidence="13 15">Nl13</strain>
    </source>
</reference>
<feature type="modified residue" description="4-aspartylphosphate" evidence="7">
    <location>
        <position position="769"/>
    </location>
</feature>
<feature type="domain" description="Response regulatory" evidence="9">
    <location>
        <begin position="720"/>
        <end position="835"/>
    </location>
</feature>
<evidence type="ECO:0000256" key="2">
    <source>
        <dbReference type="ARBA" id="ARBA00004429"/>
    </source>
</evidence>
<dbReference type="InterPro" id="IPR003594">
    <property type="entry name" value="HATPase_dom"/>
</dbReference>
<protein>
    <recommendedName>
        <fullName evidence="3">histidine kinase</fullName>
        <ecNumber evidence="3">2.7.13.3</ecNumber>
    </recommendedName>
</protein>
<dbReference type="PRINTS" id="PR00344">
    <property type="entry name" value="BCTRLSENSOR"/>
</dbReference>
<dbReference type="InterPro" id="IPR035965">
    <property type="entry name" value="PAS-like_dom_sf"/>
</dbReference>
<dbReference type="InterPro" id="IPR000700">
    <property type="entry name" value="PAS-assoc_C"/>
</dbReference>
<dbReference type="InterPro" id="IPR036890">
    <property type="entry name" value="HATPase_C_sf"/>
</dbReference>
<dbReference type="EMBL" id="FNVK01000047">
    <property type="protein sequence ID" value="SEG19454.1"/>
    <property type="molecule type" value="Genomic_DNA"/>
</dbReference>
<dbReference type="CDD" id="cd00075">
    <property type="entry name" value="HATPase"/>
    <property type="match status" value="1"/>
</dbReference>
<dbReference type="Gene3D" id="3.40.50.2300">
    <property type="match status" value="1"/>
</dbReference>
<evidence type="ECO:0000256" key="4">
    <source>
        <dbReference type="ARBA" id="ARBA00022553"/>
    </source>
</evidence>
<dbReference type="InterPro" id="IPR013656">
    <property type="entry name" value="PAS_4"/>
</dbReference>
<dbReference type="GO" id="GO:0005886">
    <property type="term" value="C:plasma membrane"/>
    <property type="evidence" value="ECO:0007669"/>
    <property type="project" value="UniProtKB-SubCell"/>
</dbReference>